<keyword evidence="1" id="KW-1133">Transmembrane helix</keyword>
<organism evidence="2 3">
    <name type="scientific">Candidatus Prevotella avicola</name>
    <dbReference type="NCBI Taxonomy" id="2838738"/>
    <lineage>
        <taxon>Bacteria</taxon>
        <taxon>Pseudomonadati</taxon>
        <taxon>Bacteroidota</taxon>
        <taxon>Bacteroidia</taxon>
        <taxon>Bacteroidales</taxon>
        <taxon>Prevotellaceae</taxon>
        <taxon>Prevotella</taxon>
    </lineage>
</organism>
<proteinExistence type="predicted"/>
<protein>
    <submittedName>
        <fullName evidence="2">Uncharacterized protein</fullName>
    </submittedName>
</protein>
<reference evidence="2" key="1">
    <citation type="journal article" date="2021" name="PeerJ">
        <title>Extensive microbial diversity within the chicken gut microbiome revealed by metagenomics and culture.</title>
        <authorList>
            <person name="Gilroy R."/>
            <person name="Ravi A."/>
            <person name="Getino M."/>
            <person name="Pursley I."/>
            <person name="Horton D.L."/>
            <person name="Alikhan N.F."/>
            <person name="Baker D."/>
            <person name="Gharbi K."/>
            <person name="Hall N."/>
            <person name="Watson M."/>
            <person name="Adriaenssens E.M."/>
            <person name="Foster-Nyarko E."/>
            <person name="Jarju S."/>
            <person name="Secka A."/>
            <person name="Antonio M."/>
            <person name="Oren A."/>
            <person name="Chaudhuri R.R."/>
            <person name="La Ragione R."/>
            <person name="Hildebrand F."/>
            <person name="Pallen M.J."/>
        </authorList>
    </citation>
    <scope>NUCLEOTIDE SEQUENCE</scope>
    <source>
        <strain evidence="2">ChiHecec3B27-8219</strain>
    </source>
</reference>
<evidence type="ECO:0000313" key="3">
    <source>
        <dbReference type="Proteomes" id="UP000824055"/>
    </source>
</evidence>
<accession>A0A9D2JXX9</accession>
<name>A0A9D2JXX9_9BACT</name>
<sequence length="46" mass="5187">MEFILFIYLKTKTMKKWNWKSVLLYVVRLVELIVTGAVGGAAGSVL</sequence>
<reference evidence="2" key="2">
    <citation type="submission" date="2021-04" db="EMBL/GenBank/DDBJ databases">
        <authorList>
            <person name="Gilroy R."/>
        </authorList>
    </citation>
    <scope>NUCLEOTIDE SEQUENCE</scope>
    <source>
        <strain evidence="2">ChiHecec3B27-8219</strain>
    </source>
</reference>
<feature type="transmembrane region" description="Helical" evidence="1">
    <location>
        <begin position="21"/>
        <end position="42"/>
    </location>
</feature>
<evidence type="ECO:0000313" key="2">
    <source>
        <dbReference type="EMBL" id="HIZ70014.1"/>
    </source>
</evidence>
<dbReference type="AlphaFoldDB" id="A0A9D2JXX9"/>
<evidence type="ECO:0000256" key="1">
    <source>
        <dbReference type="SAM" id="Phobius"/>
    </source>
</evidence>
<comment type="caution">
    <text evidence="2">The sequence shown here is derived from an EMBL/GenBank/DDBJ whole genome shotgun (WGS) entry which is preliminary data.</text>
</comment>
<dbReference type="Proteomes" id="UP000824055">
    <property type="component" value="Unassembled WGS sequence"/>
</dbReference>
<gene>
    <name evidence="2" type="ORF">H9966_09100</name>
</gene>
<keyword evidence="1" id="KW-0472">Membrane</keyword>
<dbReference type="EMBL" id="DXBE01000066">
    <property type="protein sequence ID" value="HIZ70014.1"/>
    <property type="molecule type" value="Genomic_DNA"/>
</dbReference>
<keyword evidence="1" id="KW-0812">Transmembrane</keyword>